<evidence type="ECO:0000313" key="9">
    <source>
        <dbReference type="Proteomes" id="UP000177309"/>
    </source>
</evidence>
<keyword evidence="6" id="KW-0472">Membrane</keyword>
<name>A0A1F4TRR6_UNCSA</name>
<accession>A0A1F4TRR6</accession>
<evidence type="ECO:0000256" key="7">
    <source>
        <dbReference type="ARBA" id="ARBA00023237"/>
    </source>
</evidence>
<dbReference type="InterPro" id="IPR051906">
    <property type="entry name" value="TolC-like"/>
</dbReference>
<sequence>MCDAKQHLKFFLITAMVVCSSVVFALNWSEVESLAREKNHDLKSAQKQLESYQWTYKKAYSSYLPQLSANLSTSASFGAAARTYSYGLSATQSIFDGLDNYYNVQSAYADLKYYESSLKKAEAEFSYNIRSAYLDLFFAQENVAILEKILEQRISNARLIALRYKSGKEDKGNLMRTQADQAQAEYDFAAAKRDLALAKLNLSQLIEQNVDDLQDLGSVEAVSQDNFDQLVKRSPSYVMAKYQLESAQIAKNATIAGFLPSVSLGANYSNRGNSWPPNSENSSWTLSLSYSFFPGGSNIADAMIYNLKLEKAEQDFKQSENDLRYSVQKAYSDFSDALEALEVKTVSLAAAKERAIIARAKYLNGLINYDDWDRIENDYVAAQNNLLTYRKAAYLAEASWYKAYGGTKK</sequence>
<evidence type="ECO:0000256" key="4">
    <source>
        <dbReference type="ARBA" id="ARBA00022452"/>
    </source>
</evidence>
<comment type="caution">
    <text evidence="8">The sequence shown here is derived from an EMBL/GenBank/DDBJ whole genome shotgun (WGS) entry which is preliminary data.</text>
</comment>
<dbReference type="InterPro" id="IPR003423">
    <property type="entry name" value="OMP_efflux"/>
</dbReference>
<dbReference type="Proteomes" id="UP000177309">
    <property type="component" value="Unassembled WGS sequence"/>
</dbReference>
<keyword evidence="5" id="KW-0812">Transmembrane</keyword>
<keyword evidence="3" id="KW-0813">Transport</keyword>
<comment type="subcellular location">
    <subcellularLocation>
        <location evidence="1">Cell outer membrane</location>
    </subcellularLocation>
</comment>
<dbReference type="GO" id="GO:0015562">
    <property type="term" value="F:efflux transmembrane transporter activity"/>
    <property type="evidence" value="ECO:0007669"/>
    <property type="project" value="InterPro"/>
</dbReference>
<evidence type="ECO:0008006" key="10">
    <source>
        <dbReference type="Google" id="ProtNLM"/>
    </source>
</evidence>
<keyword evidence="7" id="KW-0998">Cell outer membrane</keyword>
<comment type="similarity">
    <text evidence="2">Belongs to the outer membrane factor (OMF) (TC 1.B.17) family.</text>
</comment>
<protein>
    <recommendedName>
        <fullName evidence="10">Transporter</fullName>
    </recommendedName>
</protein>
<evidence type="ECO:0000256" key="1">
    <source>
        <dbReference type="ARBA" id="ARBA00004442"/>
    </source>
</evidence>
<evidence type="ECO:0000313" key="8">
    <source>
        <dbReference type="EMBL" id="OGC34743.1"/>
    </source>
</evidence>
<dbReference type="PANTHER" id="PTHR30026:SF20">
    <property type="entry name" value="OUTER MEMBRANE PROTEIN TOLC"/>
    <property type="match status" value="1"/>
</dbReference>
<evidence type="ECO:0000256" key="5">
    <source>
        <dbReference type="ARBA" id="ARBA00022692"/>
    </source>
</evidence>
<reference evidence="8 9" key="1">
    <citation type="journal article" date="2016" name="Nat. Commun.">
        <title>Thousands of microbial genomes shed light on interconnected biogeochemical processes in an aquifer system.</title>
        <authorList>
            <person name="Anantharaman K."/>
            <person name="Brown C.T."/>
            <person name="Hug L.A."/>
            <person name="Sharon I."/>
            <person name="Castelle C.J."/>
            <person name="Probst A.J."/>
            <person name="Thomas B.C."/>
            <person name="Singh A."/>
            <person name="Wilkins M.J."/>
            <person name="Karaoz U."/>
            <person name="Brodie E.L."/>
            <person name="Williams K.H."/>
            <person name="Hubbard S.S."/>
            <person name="Banfield J.F."/>
        </authorList>
    </citation>
    <scope>NUCLEOTIDE SEQUENCE [LARGE SCALE GENOMIC DNA]</scope>
</reference>
<dbReference type="SUPFAM" id="SSF56954">
    <property type="entry name" value="Outer membrane efflux proteins (OEP)"/>
    <property type="match status" value="1"/>
</dbReference>
<dbReference type="Pfam" id="PF02321">
    <property type="entry name" value="OEP"/>
    <property type="match status" value="2"/>
</dbReference>
<dbReference type="Gene3D" id="1.20.1600.10">
    <property type="entry name" value="Outer membrane efflux proteins (OEP)"/>
    <property type="match status" value="1"/>
</dbReference>
<keyword evidence="4" id="KW-1134">Transmembrane beta strand</keyword>
<dbReference type="PANTHER" id="PTHR30026">
    <property type="entry name" value="OUTER MEMBRANE PROTEIN TOLC"/>
    <property type="match status" value="1"/>
</dbReference>
<evidence type="ECO:0000256" key="3">
    <source>
        <dbReference type="ARBA" id="ARBA00022448"/>
    </source>
</evidence>
<gene>
    <name evidence="8" type="ORF">A2462_03385</name>
</gene>
<dbReference type="EMBL" id="MEUI01000013">
    <property type="protein sequence ID" value="OGC34743.1"/>
    <property type="molecule type" value="Genomic_DNA"/>
</dbReference>
<dbReference type="AlphaFoldDB" id="A0A1F4TRR6"/>
<dbReference type="GO" id="GO:0015288">
    <property type="term" value="F:porin activity"/>
    <property type="evidence" value="ECO:0007669"/>
    <property type="project" value="TreeGrafter"/>
</dbReference>
<evidence type="ECO:0000256" key="2">
    <source>
        <dbReference type="ARBA" id="ARBA00007613"/>
    </source>
</evidence>
<evidence type="ECO:0000256" key="6">
    <source>
        <dbReference type="ARBA" id="ARBA00023136"/>
    </source>
</evidence>
<dbReference type="GO" id="GO:1990281">
    <property type="term" value="C:efflux pump complex"/>
    <property type="evidence" value="ECO:0007669"/>
    <property type="project" value="TreeGrafter"/>
</dbReference>
<proteinExistence type="inferred from homology"/>
<dbReference type="GO" id="GO:0009279">
    <property type="term" value="C:cell outer membrane"/>
    <property type="evidence" value="ECO:0007669"/>
    <property type="project" value="UniProtKB-SubCell"/>
</dbReference>
<organism evidence="8 9">
    <name type="scientific">candidate division WOR-1 bacterium RIFOXYC2_FULL_41_25</name>
    <dbReference type="NCBI Taxonomy" id="1802586"/>
    <lineage>
        <taxon>Bacteria</taxon>
        <taxon>Bacillati</taxon>
        <taxon>Saganbacteria</taxon>
    </lineage>
</organism>